<proteinExistence type="predicted"/>
<protein>
    <submittedName>
        <fullName evidence="1">Uncharacterized protein</fullName>
    </submittedName>
</protein>
<dbReference type="AlphaFoldDB" id="A0A0B7BC94"/>
<organism evidence="1">
    <name type="scientific">Arion vulgaris</name>
    <dbReference type="NCBI Taxonomy" id="1028688"/>
    <lineage>
        <taxon>Eukaryota</taxon>
        <taxon>Metazoa</taxon>
        <taxon>Spiralia</taxon>
        <taxon>Lophotrochozoa</taxon>
        <taxon>Mollusca</taxon>
        <taxon>Gastropoda</taxon>
        <taxon>Heterobranchia</taxon>
        <taxon>Euthyneura</taxon>
        <taxon>Panpulmonata</taxon>
        <taxon>Eupulmonata</taxon>
        <taxon>Stylommatophora</taxon>
        <taxon>Helicina</taxon>
        <taxon>Arionoidea</taxon>
        <taxon>Arionidae</taxon>
        <taxon>Arion</taxon>
    </lineage>
</organism>
<sequence>MLITVSCKFMKQTEIPTHTSSLPMHQICNVRLSQQNTSAQALLYKPVNNSQDTSCLTFSEYTAH</sequence>
<feature type="non-terminal residue" evidence="1">
    <location>
        <position position="64"/>
    </location>
</feature>
<name>A0A0B7BC94_9EUPU</name>
<reference evidence="1" key="1">
    <citation type="submission" date="2014-12" db="EMBL/GenBank/DDBJ databases">
        <title>Insight into the proteome of Arion vulgaris.</title>
        <authorList>
            <person name="Aradska J."/>
            <person name="Bulat T."/>
            <person name="Smidak R."/>
            <person name="Sarate P."/>
            <person name="Gangsoo J."/>
            <person name="Sialana F."/>
            <person name="Bilban M."/>
            <person name="Lubec G."/>
        </authorList>
    </citation>
    <scope>NUCLEOTIDE SEQUENCE</scope>
    <source>
        <tissue evidence="1">Skin</tissue>
    </source>
</reference>
<gene>
    <name evidence="1" type="primary">ORF177176</name>
</gene>
<dbReference type="EMBL" id="HACG01043627">
    <property type="protein sequence ID" value="CEK90492.1"/>
    <property type="molecule type" value="Transcribed_RNA"/>
</dbReference>
<accession>A0A0B7BC94</accession>
<evidence type="ECO:0000313" key="1">
    <source>
        <dbReference type="EMBL" id="CEK90492.1"/>
    </source>
</evidence>